<keyword evidence="2" id="KW-1133">Transmembrane helix</keyword>
<feature type="compositionally biased region" description="Low complexity" evidence="1">
    <location>
        <begin position="326"/>
        <end position="343"/>
    </location>
</feature>
<feature type="compositionally biased region" description="Low complexity" evidence="1">
    <location>
        <begin position="563"/>
        <end position="587"/>
    </location>
</feature>
<feature type="compositionally biased region" description="Polar residues" evidence="1">
    <location>
        <begin position="501"/>
        <end position="513"/>
    </location>
</feature>
<keyword evidence="2" id="KW-0472">Membrane</keyword>
<sequence>MAEAFVLQSLEDERASIWECVDTNGQSVDWNTDPNKCVRGRSPLCGTCTNQNCFALGFDTGRISHVISSSTIPTEIIGKQVTLTFEAATWKYTPLDPDSVYPIRIDVGSASVTYNMVANTTNSTCEGKRITISQTFILPQPGPEGLNFTLWKINNSGLRTCLDIDDVTLSYDPTTTGGIAGVGGLAGSGNSSGVDDLGPSPGSQPSASDTGDTRNTRLAIALGVVAFVLAVIAAGLLFWFCRKKRKTTPVPEQKGQESQEKLTPAVPIVVDVSNPESVGSSTPLTHEDPPSNPVNAAPAPKTQPTLRSSPTEPEPSKALPLSQGDVSDSPGGTPVPVSGGPQSKVDTTTAQDAIVPSDRVPAETTPRIPSQPQVPALKHLPTDQVAESIPIPAPTSTEAEGKVSSIQPKAKEDPGITASKKEPVPSVPPQVPPPLISSTDSPRRKLTTQQHLEEEKIASKPDALPATGVMDPKTKPEDLASSQSSPLSEPAINVSERKNEGSVSLEPSESTTMAQYNVPSAQTERATLAETRQEFSFATSTGSEHFIMGHQVSHHTYRSAYSSTTSTTTTTFSRSSTRGQSSGDQTSVNYLRGMNLFPHSE</sequence>
<name>A0A0C3B5C1_SERVB</name>
<reference evidence="3 4" key="1">
    <citation type="submission" date="2014-04" db="EMBL/GenBank/DDBJ databases">
        <authorList>
            <consortium name="DOE Joint Genome Institute"/>
            <person name="Kuo A."/>
            <person name="Zuccaro A."/>
            <person name="Kohler A."/>
            <person name="Nagy L.G."/>
            <person name="Floudas D."/>
            <person name="Copeland A."/>
            <person name="Barry K.W."/>
            <person name="Cichocki N."/>
            <person name="Veneault-Fourrey C."/>
            <person name="LaButti K."/>
            <person name="Lindquist E.A."/>
            <person name="Lipzen A."/>
            <person name="Lundell T."/>
            <person name="Morin E."/>
            <person name="Murat C."/>
            <person name="Sun H."/>
            <person name="Tunlid A."/>
            <person name="Henrissat B."/>
            <person name="Grigoriev I.V."/>
            <person name="Hibbett D.S."/>
            <person name="Martin F."/>
            <person name="Nordberg H.P."/>
            <person name="Cantor M.N."/>
            <person name="Hua S.X."/>
        </authorList>
    </citation>
    <scope>NUCLEOTIDE SEQUENCE [LARGE SCALE GENOMIC DNA]</scope>
    <source>
        <strain evidence="3 4">MAFF 305830</strain>
    </source>
</reference>
<feature type="region of interest" description="Disordered" evidence="1">
    <location>
        <begin position="247"/>
        <end position="513"/>
    </location>
</feature>
<gene>
    <name evidence="3" type="ORF">M408DRAFT_178821</name>
</gene>
<dbReference type="AlphaFoldDB" id="A0A0C3B5C1"/>
<dbReference type="Proteomes" id="UP000054097">
    <property type="component" value="Unassembled WGS sequence"/>
</dbReference>
<dbReference type="EMBL" id="KN824304">
    <property type="protein sequence ID" value="KIM26646.1"/>
    <property type="molecule type" value="Genomic_DNA"/>
</dbReference>
<protein>
    <submittedName>
        <fullName evidence="3">Uncharacterized protein</fullName>
    </submittedName>
</protein>
<evidence type="ECO:0000256" key="2">
    <source>
        <dbReference type="SAM" id="Phobius"/>
    </source>
</evidence>
<feature type="compositionally biased region" description="Polar residues" evidence="1">
    <location>
        <begin position="274"/>
        <end position="284"/>
    </location>
</feature>
<reference evidence="4" key="2">
    <citation type="submission" date="2015-01" db="EMBL/GenBank/DDBJ databases">
        <title>Evolutionary Origins and Diversification of the Mycorrhizal Mutualists.</title>
        <authorList>
            <consortium name="DOE Joint Genome Institute"/>
            <consortium name="Mycorrhizal Genomics Consortium"/>
            <person name="Kohler A."/>
            <person name="Kuo A."/>
            <person name="Nagy L.G."/>
            <person name="Floudas D."/>
            <person name="Copeland A."/>
            <person name="Barry K.W."/>
            <person name="Cichocki N."/>
            <person name="Veneault-Fourrey C."/>
            <person name="LaButti K."/>
            <person name="Lindquist E.A."/>
            <person name="Lipzen A."/>
            <person name="Lundell T."/>
            <person name="Morin E."/>
            <person name="Murat C."/>
            <person name="Riley R."/>
            <person name="Ohm R."/>
            <person name="Sun H."/>
            <person name="Tunlid A."/>
            <person name="Henrissat B."/>
            <person name="Grigoriev I.V."/>
            <person name="Hibbett D.S."/>
            <person name="Martin F."/>
        </authorList>
    </citation>
    <scope>NUCLEOTIDE SEQUENCE [LARGE SCALE GENOMIC DNA]</scope>
    <source>
        <strain evidence="4">MAFF 305830</strain>
    </source>
</reference>
<feature type="region of interest" description="Disordered" evidence="1">
    <location>
        <begin position="563"/>
        <end position="601"/>
    </location>
</feature>
<feature type="transmembrane region" description="Helical" evidence="2">
    <location>
        <begin position="218"/>
        <end position="240"/>
    </location>
</feature>
<dbReference type="OrthoDB" id="10643877at2759"/>
<evidence type="ECO:0000313" key="3">
    <source>
        <dbReference type="EMBL" id="KIM26646.1"/>
    </source>
</evidence>
<evidence type="ECO:0000313" key="4">
    <source>
        <dbReference type="Proteomes" id="UP000054097"/>
    </source>
</evidence>
<feature type="region of interest" description="Disordered" evidence="1">
    <location>
        <begin position="190"/>
        <end position="211"/>
    </location>
</feature>
<feature type="compositionally biased region" description="Basic and acidic residues" evidence="1">
    <location>
        <begin position="409"/>
        <end position="423"/>
    </location>
</feature>
<proteinExistence type="predicted"/>
<keyword evidence="4" id="KW-1185">Reference proteome</keyword>
<keyword evidence="2" id="KW-0812">Transmembrane</keyword>
<organism evidence="3 4">
    <name type="scientific">Serendipita vermifera MAFF 305830</name>
    <dbReference type="NCBI Taxonomy" id="933852"/>
    <lineage>
        <taxon>Eukaryota</taxon>
        <taxon>Fungi</taxon>
        <taxon>Dikarya</taxon>
        <taxon>Basidiomycota</taxon>
        <taxon>Agaricomycotina</taxon>
        <taxon>Agaricomycetes</taxon>
        <taxon>Sebacinales</taxon>
        <taxon>Serendipitaceae</taxon>
        <taxon>Serendipita</taxon>
    </lineage>
</organism>
<feature type="compositionally biased region" description="Polar residues" evidence="1">
    <location>
        <begin position="302"/>
        <end position="311"/>
    </location>
</feature>
<dbReference type="HOGENOM" id="CLU_454289_0_0_1"/>
<evidence type="ECO:0000256" key="1">
    <source>
        <dbReference type="SAM" id="MobiDB-lite"/>
    </source>
</evidence>
<feature type="compositionally biased region" description="Pro residues" evidence="1">
    <location>
        <begin position="425"/>
        <end position="435"/>
    </location>
</feature>
<accession>A0A0C3B5C1</accession>
<feature type="compositionally biased region" description="Polar residues" evidence="1">
    <location>
        <begin position="201"/>
        <end position="210"/>
    </location>
</feature>